<protein>
    <recommendedName>
        <fullName evidence="1">F-box associated beta-propeller type 3 domain-containing protein</fullName>
    </recommendedName>
</protein>
<proteinExistence type="predicted"/>
<evidence type="ECO:0000259" key="1">
    <source>
        <dbReference type="Pfam" id="PF08268"/>
    </source>
</evidence>
<sequence length="158" mass="18692">MSHENELTMVCFDVRFETFSFINIDGDMVKFIDRPFFLLSYKGKLGVTGGNAIYRPYFQLWVLEDAEKHKWSKQGFKLQWPHRLLDEESRVSVAGMIGSEDIVLSPTHARDPFFIYYYNLERKMFTRVRVQVPGVDESKLCRVYTFPNFVEEEEVKLI</sequence>
<dbReference type="AlphaFoldDB" id="A0A6D2HVG7"/>
<dbReference type="Proteomes" id="UP000467841">
    <property type="component" value="Unassembled WGS sequence"/>
</dbReference>
<dbReference type="InterPro" id="IPR013187">
    <property type="entry name" value="F-box-assoc_dom_typ3"/>
</dbReference>
<comment type="caution">
    <text evidence="2">The sequence shown here is derived from an EMBL/GenBank/DDBJ whole genome shotgun (WGS) entry which is preliminary data.</text>
</comment>
<dbReference type="EMBL" id="CACVBM020000388">
    <property type="protein sequence ID" value="CAA7018516.1"/>
    <property type="molecule type" value="Genomic_DNA"/>
</dbReference>
<accession>A0A6D2HVG7</accession>
<evidence type="ECO:0000313" key="3">
    <source>
        <dbReference type="Proteomes" id="UP000467841"/>
    </source>
</evidence>
<dbReference type="PANTHER" id="PTHR31111:SF125">
    <property type="entry name" value="F-BOX PROTEIN CPR30-LIKE"/>
    <property type="match status" value="1"/>
</dbReference>
<dbReference type="OrthoDB" id="605328at2759"/>
<dbReference type="InterPro" id="IPR017451">
    <property type="entry name" value="F-box-assoc_interact_dom"/>
</dbReference>
<gene>
    <name evidence="2" type="ORF">MERR_LOCUS5751</name>
</gene>
<evidence type="ECO:0000313" key="2">
    <source>
        <dbReference type="EMBL" id="CAA7018516.1"/>
    </source>
</evidence>
<reference evidence="2" key="1">
    <citation type="submission" date="2020-01" db="EMBL/GenBank/DDBJ databases">
        <authorList>
            <person name="Mishra B."/>
        </authorList>
    </citation>
    <scope>NUCLEOTIDE SEQUENCE [LARGE SCALE GENOMIC DNA]</scope>
</reference>
<name>A0A6D2HVG7_9BRAS</name>
<dbReference type="PANTHER" id="PTHR31111">
    <property type="entry name" value="BNAA05G37150D PROTEIN-RELATED"/>
    <property type="match status" value="1"/>
</dbReference>
<dbReference type="NCBIfam" id="TIGR01640">
    <property type="entry name" value="F_box_assoc_1"/>
    <property type="match status" value="1"/>
</dbReference>
<feature type="domain" description="F-box associated beta-propeller type 3" evidence="1">
    <location>
        <begin position="5"/>
        <end position="150"/>
    </location>
</feature>
<keyword evidence="3" id="KW-1185">Reference proteome</keyword>
<organism evidence="2 3">
    <name type="scientific">Microthlaspi erraticum</name>
    <dbReference type="NCBI Taxonomy" id="1685480"/>
    <lineage>
        <taxon>Eukaryota</taxon>
        <taxon>Viridiplantae</taxon>
        <taxon>Streptophyta</taxon>
        <taxon>Embryophyta</taxon>
        <taxon>Tracheophyta</taxon>
        <taxon>Spermatophyta</taxon>
        <taxon>Magnoliopsida</taxon>
        <taxon>eudicotyledons</taxon>
        <taxon>Gunneridae</taxon>
        <taxon>Pentapetalae</taxon>
        <taxon>rosids</taxon>
        <taxon>malvids</taxon>
        <taxon>Brassicales</taxon>
        <taxon>Brassicaceae</taxon>
        <taxon>Coluteocarpeae</taxon>
        <taxon>Microthlaspi</taxon>
    </lineage>
</organism>
<dbReference type="Pfam" id="PF08268">
    <property type="entry name" value="FBA_3"/>
    <property type="match status" value="1"/>
</dbReference>